<comment type="caution">
    <text evidence="6">The sequence shown here is derived from an EMBL/GenBank/DDBJ whole genome shotgun (WGS) entry which is preliminary data.</text>
</comment>
<dbReference type="Gene3D" id="2.40.37.10">
    <property type="entry name" value="Lyase, Ornithine Decarboxylase, Chain A, domain 1"/>
    <property type="match status" value="1"/>
</dbReference>
<dbReference type="HAMAP" id="MF_01201">
    <property type="entry name" value="Ala_racemase"/>
    <property type="match status" value="1"/>
</dbReference>
<evidence type="ECO:0000256" key="2">
    <source>
        <dbReference type="ARBA" id="ARBA00022898"/>
    </source>
</evidence>
<dbReference type="InterPro" id="IPR001608">
    <property type="entry name" value="Ala_racemase_N"/>
</dbReference>
<dbReference type="InterPro" id="IPR000821">
    <property type="entry name" value="Ala_racemase"/>
</dbReference>
<proteinExistence type="inferred from homology"/>
<name>A0ABU5UFT3_9CYAN</name>
<dbReference type="InterPro" id="IPR020622">
    <property type="entry name" value="Ala_racemase_pyridoxalP-BS"/>
</dbReference>
<evidence type="ECO:0000256" key="3">
    <source>
        <dbReference type="ARBA" id="ARBA00023235"/>
    </source>
</evidence>
<dbReference type="Gene3D" id="3.20.20.10">
    <property type="entry name" value="Alanine racemase"/>
    <property type="match status" value="1"/>
</dbReference>
<dbReference type="InterPro" id="IPR011079">
    <property type="entry name" value="Ala_racemase_C"/>
</dbReference>
<dbReference type="Pfam" id="PF01168">
    <property type="entry name" value="Ala_racemase_N"/>
    <property type="match status" value="1"/>
</dbReference>
<dbReference type="PANTHER" id="PTHR30511">
    <property type="entry name" value="ALANINE RACEMASE"/>
    <property type="match status" value="1"/>
</dbReference>
<comment type="catalytic activity">
    <reaction evidence="4">
        <text>L-alanine = D-alanine</text>
        <dbReference type="Rhea" id="RHEA:20249"/>
        <dbReference type="ChEBI" id="CHEBI:57416"/>
        <dbReference type="ChEBI" id="CHEBI:57972"/>
        <dbReference type="EC" id="5.1.1.1"/>
    </reaction>
</comment>
<dbReference type="SUPFAM" id="SSF50621">
    <property type="entry name" value="Alanine racemase C-terminal domain-like"/>
    <property type="match status" value="1"/>
</dbReference>
<dbReference type="PRINTS" id="PR00992">
    <property type="entry name" value="ALARACEMASE"/>
</dbReference>
<dbReference type="PANTHER" id="PTHR30511:SF0">
    <property type="entry name" value="ALANINE RACEMASE, CATABOLIC-RELATED"/>
    <property type="match status" value="1"/>
</dbReference>
<comment type="cofactor">
    <cofactor evidence="1 4">
        <name>pyridoxal 5'-phosphate</name>
        <dbReference type="ChEBI" id="CHEBI:597326"/>
    </cofactor>
</comment>
<keyword evidence="7" id="KW-1185">Reference proteome</keyword>
<dbReference type="GO" id="GO:0008784">
    <property type="term" value="F:alanine racemase activity"/>
    <property type="evidence" value="ECO:0007669"/>
    <property type="project" value="UniProtKB-EC"/>
</dbReference>
<keyword evidence="2 4" id="KW-0663">Pyridoxal phosphate</keyword>
<evidence type="ECO:0000313" key="7">
    <source>
        <dbReference type="Proteomes" id="UP001302120"/>
    </source>
</evidence>
<dbReference type="NCBIfam" id="TIGR00492">
    <property type="entry name" value="alr"/>
    <property type="match status" value="1"/>
</dbReference>
<feature type="active site" description="Proton acceptor; specific for L-alanine" evidence="4">
    <location>
        <position position="287"/>
    </location>
</feature>
<accession>A0ABU5UFT3</accession>
<feature type="binding site" evidence="4">
    <location>
        <position position="335"/>
    </location>
    <ligand>
        <name>substrate</name>
    </ligand>
</feature>
<dbReference type="EMBL" id="JAYGHG010000014">
    <property type="protein sequence ID" value="MEA5581841.1"/>
    <property type="molecule type" value="Genomic_DNA"/>
</dbReference>
<dbReference type="InterPro" id="IPR009006">
    <property type="entry name" value="Ala_racemase/Decarboxylase_C"/>
</dbReference>
<sequence length="395" mass="43404">MLSGKETPTFTDQQQCDTYAWFSQRAWVEIDLGALSHNVRQLVQFLSPRTQLMAVVKADAYGHGAVTVAQTALQSGASWLGVATVPEGIQLREAGIKAPILILGAAHTLEQIQAIAHWQLQPTLCSPQQALIFSDILETINDGSPLPVHIKLDTGMSRLGTNWEDAVEFVQLVQNLPHIEIASIYSHLATADDLDPTFMQEQHKRFERAIAQLKSIGINPPCLHLANSAATLTNPALHYDIVRAGLAIYGLYPATHLQNVINLKPVLQLKARVTQVKTIAAGTGVSYGQKFIAPQEMRLAVVGIGYADGVPRHLSQQMQVLIRGRRIPQIGTITMDQLMLDVSRIPDLQAGEIVTLLGEQGQEEISANHWAEKLNTISWEILCGFKHRLPRVAVM</sequence>
<evidence type="ECO:0000256" key="1">
    <source>
        <dbReference type="ARBA" id="ARBA00001933"/>
    </source>
</evidence>
<dbReference type="SUPFAM" id="SSF51419">
    <property type="entry name" value="PLP-binding barrel"/>
    <property type="match status" value="1"/>
</dbReference>
<feature type="domain" description="Alanine racemase C-terminal" evidence="5">
    <location>
        <begin position="266"/>
        <end position="394"/>
    </location>
</feature>
<dbReference type="Proteomes" id="UP001302120">
    <property type="component" value="Unassembled WGS sequence"/>
</dbReference>
<dbReference type="InterPro" id="IPR029066">
    <property type="entry name" value="PLP-binding_barrel"/>
</dbReference>
<dbReference type="RefSeq" id="WP_323196164.1">
    <property type="nucleotide sequence ID" value="NZ_JAYGHG010000014.1"/>
</dbReference>
<reference evidence="6 7" key="1">
    <citation type="submission" date="2023-12" db="EMBL/GenBank/DDBJ databases">
        <title>Baltic Sea Cyanobacteria.</title>
        <authorList>
            <person name="Delbaje E."/>
            <person name="Fewer D.P."/>
            <person name="Shishido T.K."/>
        </authorList>
    </citation>
    <scope>NUCLEOTIDE SEQUENCE [LARGE SCALE GENOMIC DNA]</scope>
    <source>
        <strain evidence="6 7">UHCC-0300</strain>
    </source>
</reference>
<feature type="binding site" evidence="4">
    <location>
        <position position="158"/>
    </location>
    <ligand>
        <name>substrate</name>
    </ligand>
</feature>
<feature type="active site" description="Proton acceptor; specific for D-alanine" evidence="4">
    <location>
        <position position="57"/>
    </location>
</feature>
<feature type="modified residue" description="N6-(pyridoxal phosphate)lysine" evidence="4">
    <location>
        <position position="57"/>
    </location>
</feature>
<comment type="similarity">
    <text evidence="4">Belongs to the alanine racemase family.</text>
</comment>
<dbReference type="EC" id="5.1.1.1" evidence="4"/>
<keyword evidence="3 4" id="KW-0413">Isomerase</keyword>
<dbReference type="CDD" id="cd00430">
    <property type="entry name" value="PLPDE_III_AR"/>
    <property type="match status" value="1"/>
</dbReference>
<evidence type="ECO:0000313" key="6">
    <source>
        <dbReference type="EMBL" id="MEA5581841.1"/>
    </source>
</evidence>
<protein>
    <recommendedName>
        <fullName evidence="4">Alanine racemase</fullName>
        <ecNumber evidence="4">5.1.1.1</ecNumber>
    </recommendedName>
</protein>
<organism evidence="6 7">
    <name type="scientific">Nodularia harveyana UHCC-0300</name>
    <dbReference type="NCBI Taxonomy" id="2974287"/>
    <lineage>
        <taxon>Bacteria</taxon>
        <taxon>Bacillati</taxon>
        <taxon>Cyanobacteriota</taxon>
        <taxon>Cyanophyceae</taxon>
        <taxon>Nostocales</taxon>
        <taxon>Nodulariaceae</taxon>
        <taxon>Nodularia</taxon>
    </lineage>
</organism>
<dbReference type="PROSITE" id="PS00395">
    <property type="entry name" value="ALANINE_RACEMASE"/>
    <property type="match status" value="1"/>
</dbReference>
<evidence type="ECO:0000256" key="4">
    <source>
        <dbReference type="HAMAP-Rule" id="MF_01201"/>
    </source>
</evidence>
<comment type="pathway">
    <text evidence="4">Amino-acid biosynthesis; D-alanine biosynthesis; D-alanine from L-alanine: step 1/1.</text>
</comment>
<evidence type="ECO:0000259" key="5">
    <source>
        <dbReference type="SMART" id="SM01005"/>
    </source>
</evidence>
<dbReference type="SMART" id="SM01005">
    <property type="entry name" value="Ala_racemase_C"/>
    <property type="match status" value="1"/>
</dbReference>
<dbReference type="Pfam" id="PF00842">
    <property type="entry name" value="Ala_racemase_C"/>
    <property type="match status" value="1"/>
</dbReference>
<comment type="function">
    <text evidence="4">Catalyzes the interconversion of L-alanine and D-alanine. May also act on other amino acids.</text>
</comment>
<gene>
    <name evidence="6" type="primary">alr</name>
    <name evidence="6" type="ORF">VB620_10880</name>
</gene>